<dbReference type="PROSITE" id="PS50885">
    <property type="entry name" value="HAMP"/>
    <property type="match status" value="2"/>
</dbReference>
<evidence type="ECO:0000259" key="6">
    <source>
        <dbReference type="PROSITE" id="PS50111"/>
    </source>
</evidence>
<evidence type="ECO:0000256" key="4">
    <source>
        <dbReference type="SAM" id="MobiDB-lite"/>
    </source>
</evidence>
<dbReference type="InterPro" id="IPR051310">
    <property type="entry name" value="MCP_chemotaxis"/>
</dbReference>
<dbReference type="InterPro" id="IPR003660">
    <property type="entry name" value="HAMP_dom"/>
</dbReference>
<sequence>MRFLDNLKLGLKLPLMLVAIAMVALTIMGISAYRTAYGLLESEGTQRLTRTLAARVALAEDWAQTLASNTRTIAANPDTARALYDFTKSLNRLDPTAIESLRTGAAEAGASEGEVSGPLRDYRLLLDRYGPAIDQILAENGLKDLYLIDRDGRIVFAARDHSAVGHALADEPAGLIEAATAALDWLSAPTGMVAADTVAVSPPHFEFAKGRFFAARPVRSGNGLKLGAVVLRKPMAELGGIMANPRGIGETGEGFLIDEKGRLMSDLRFPANAPKPGEVLPAATVSAVEQAQEEVISLHGHPAIERTQKVTLFDQPYWAVVEQDRAELFAPATSLARAMLFNASWLILLLAALSAWMARSVSNPLKGLEKSIRKISGGDYASEIAQTRRGDEVGAIASALSNLRNELDQSEGIKREATRQGAAYANASAALMIVDRDFRITHVNRALVDLVESRLDEFRVVSTDLDPKNLVGRSMDDFHANRGHARALLGDPTQLPLHVDIKVGEGRFGVDVTEFVDGQGNQAGFVVEWRDVTERRMKDALIAAIERGQLFCEANPAGMVVRMNANLQSLLGGQAPSLMGEPLKDWLSTVDGSDPWPSIAAGEPVTARFSIRDRQGNTFLLDGSLNPISDKAGRLMKIVLMASDVTVAEAALASAQHRNLKMIEAQKSVVETLQLGLAALSRGDLSLTLDTEFSQEYEALRNDFNAAAQNLAAAIVSVIDNAAAIDTEASEIASASDDLSRRTEQQAATLEETAAALDQLSSSVTTSAQGVAEADRVVSEARSSAETSGEVVKQAIQAMSEIETSSQQISKIIGVIDEIAFQTNLLALNAGVEAARAGEAGRGFAVVASEVRALAQRSSEAAREIDTLITASSEQVTRGVGLVGETGRALTEILNAVVDISARVSEIAGGAHEQAEGLKEINAAVNQLDQVTQQNAAMFEETTAASHALMTNATSLRDITAQFKVSMRATSKEGESTLSAQNQYEVQASEGGRELPQAVGETAPRGTTFSAEDWEEF</sequence>
<keyword evidence="3" id="KW-0807">Transducer</keyword>
<dbReference type="SMART" id="SM00283">
    <property type="entry name" value="MA"/>
    <property type="match status" value="1"/>
</dbReference>
<keyword evidence="5" id="KW-1133">Transmembrane helix</keyword>
<dbReference type="PROSITE" id="PS50111">
    <property type="entry name" value="CHEMOTAXIS_TRANSDUC_2"/>
    <property type="match status" value="1"/>
</dbReference>
<dbReference type="Gene3D" id="6.10.340.10">
    <property type="match status" value="1"/>
</dbReference>
<feature type="domain" description="HAMP" evidence="8">
    <location>
        <begin position="664"/>
        <end position="716"/>
    </location>
</feature>
<dbReference type="InterPro" id="IPR004089">
    <property type="entry name" value="MCPsignal_dom"/>
</dbReference>
<dbReference type="PANTHER" id="PTHR43531">
    <property type="entry name" value="PROTEIN ICFG"/>
    <property type="match status" value="1"/>
</dbReference>
<evidence type="ECO:0000256" key="3">
    <source>
        <dbReference type="PROSITE-ProRule" id="PRU00284"/>
    </source>
</evidence>
<evidence type="ECO:0000256" key="1">
    <source>
        <dbReference type="ARBA" id="ARBA00022500"/>
    </source>
</evidence>
<evidence type="ECO:0000313" key="9">
    <source>
        <dbReference type="EMBL" id="QPZ91173.1"/>
    </source>
</evidence>
<dbReference type="InterPro" id="IPR035965">
    <property type="entry name" value="PAS-like_dom_sf"/>
</dbReference>
<accession>A0ABX6YU05</accession>
<evidence type="ECO:0000313" key="10">
    <source>
        <dbReference type="Proteomes" id="UP000192422"/>
    </source>
</evidence>
<dbReference type="SMART" id="SM00304">
    <property type="entry name" value="HAMP"/>
    <property type="match status" value="2"/>
</dbReference>
<dbReference type="Gene3D" id="3.30.450.20">
    <property type="entry name" value="PAS domain"/>
    <property type="match status" value="2"/>
</dbReference>
<dbReference type="PANTHER" id="PTHR43531:SF11">
    <property type="entry name" value="METHYL-ACCEPTING CHEMOTAXIS PROTEIN 3"/>
    <property type="match status" value="1"/>
</dbReference>
<keyword evidence="5" id="KW-0812">Transmembrane</keyword>
<feature type="region of interest" description="Disordered" evidence="4">
    <location>
        <begin position="986"/>
        <end position="1017"/>
    </location>
</feature>
<comment type="similarity">
    <text evidence="2">Belongs to the methyl-accepting chemotaxis (MCP) protein family.</text>
</comment>
<dbReference type="EMBL" id="CP053562">
    <property type="protein sequence ID" value="QPZ91173.1"/>
    <property type="molecule type" value="Genomic_DNA"/>
</dbReference>
<evidence type="ECO:0000259" key="8">
    <source>
        <dbReference type="PROSITE" id="PS50885"/>
    </source>
</evidence>
<proteinExistence type="inferred from homology"/>
<dbReference type="CDD" id="cd11386">
    <property type="entry name" value="MCP_signal"/>
    <property type="match status" value="1"/>
</dbReference>
<dbReference type="SUPFAM" id="SSF158472">
    <property type="entry name" value="HAMP domain-like"/>
    <property type="match status" value="1"/>
</dbReference>
<dbReference type="InterPro" id="IPR013656">
    <property type="entry name" value="PAS_4"/>
</dbReference>
<feature type="domain" description="PAC" evidence="7">
    <location>
        <begin position="605"/>
        <end position="657"/>
    </location>
</feature>
<dbReference type="Proteomes" id="UP000192422">
    <property type="component" value="Chromosome"/>
</dbReference>
<dbReference type="CDD" id="cd18773">
    <property type="entry name" value="PDC1_HK_sensor"/>
    <property type="match status" value="1"/>
</dbReference>
<feature type="domain" description="HAMP" evidence="8">
    <location>
        <begin position="359"/>
        <end position="412"/>
    </location>
</feature>
<dbReference type="SUPFAM" id="SSF55785">
    <property type="entry name" value="PYP-like sensor domain (PAS domain)"/>
    <property type="match status" value="1"/>
</dbReference>
<evidence type="ECO:0000256" key="2">
    <source>
        <dbReference type="ARBA" id="ARBA00029447"/>
    </source>
</evidence>
<feature type="domain" description="Methyl-accepting transducer" evidence="6">
    <location>
        <begin position="721"/>
        <end position="950"/>
    </location>
</feature>
<protein>
    <submittedName>
        <fullName evidence="9">PAS domain-containing protein</fullName>
    </submittedName>
</protein>
<dbReference type="CDD" id="cd06225">
    <property type="entry name" value="HAMP"/>
    <property type="match status" value="1"/>
</dbReference>
<dbReference type="RefSeq" id="WP_165757031.1">
    <property type="nucleotide sequence ID" value="NZ_CP053562.1"/>
</dbReference>
<name>A0ABX6YU05_9RHOB</name>
<dbReference type="Pfam" id="PF00015">
    <property type="entry name" value="MCPsignal"/>
    <property type="match status" value="1"/>
</dbReference>
<gene>
    <name evidence="9" type="ORF">AKL02_009845</name>
</gene>
<keyword evidence="10" id="KW-1185">Reference proteome</keyword>
<dbReference type="InterPro" id="IPR000700">
    <property type="entry name" value="PAS-assoc_C"/>
</dbReference>
<dbReference type="Gene3D" id="1.10.287.950">
    <property type="entry name" value="Methyl-accepting chemotaxis protein"/>
    <property type="match status" value="1"/>
</dbReference>
<keyword evidence="1" id="KW-0145">Chemotaxis</keyword>
<dbReference type="PROSITE" id="PS50113">
    <property type="entry name" value="PAC"/>
    <property type="match status" value="1"/>
</dbReference>
<feature type="transmembrane region" description="Helical" evidence="5">
    <location>
        <begin position="13"/>
        <end position="33"/>
    </location>
</feature>
<keyword evidence="5" id="KW-0472">Membrane</keyword>
<dbReference type="SUPFAM" id="SSF58104">
    <property type="entry name" value="Methyl-accepting chemotaxis protein (MCP) signaling domain"/>
    <property type="match status" value="1"/>
</dbReference>
<dbReference type="Pfam" id="PF08448">
    <property type="entry name" value="PAS_4"/>
    <property type="match status" value="1"/>
</dbReference>
<dbReference type="Pfam" id="PF00672">
    <property type="entry name" value="HAMP"/>
    <property type="match status" value="1"/>
</dbReference>
<evidence type="ECO:0000256" key="5">
    <source>
        <dbReference type="SAM" id="Phobius"/>
    </source>
</evidence>
<evidence type="ECO:0000259" key="7">
    <source>
        <dbReference type="PROSITE" id="PS50113"/>
    </source>
</evidence>
<reference evidence="9 10" key="1">
    <citation type="submission" date="2020-05" db="EMBL/GenBank/DDBJ databases">
        <title>Thioclava electrotropha strain Elox9 finished genome.</title>
        <authorList>
            <person name="Rowe A.R."/>
            <person name="Wilbanks E.G."/>
        </authorList>
    </citation>
    <scope>NUCLEOTIDE SEQUENCE [LARGE SCALE GENOMIC DNA]</scope>
    <source>
        <strain evidence="9 10">Elox9</strain>
    </source>
</reference>
<organism evidence="9 10">
    <name type="scientific">Thioclava electrotropha</name>
    <dbReference type="NCBI Taxonomy" id="1549850"/>
    <lineage>
        <taxon>Bacteria</taxon>
        <taxon>Pseudomonadati</taxon>
        <taxon>Pseudomonadota</taxon>
        <taxon>Alphaproteobacteria</taxon>
        <taxon>Rhodobacterales</taxon>
        <taxon>Paracoccaceae</taxon>
        <taxon>Thioclava</taxon>
    </lineage>
</organism>